<dbReference type="Pfam" id="PF02033">
    <property type="entry name" value="RBFA"/>
    <property type="match status" value="1"/>
</dbReference>
<keyword evidence="4" id="KW-1185">Reference proteome</keyword>
<reference evidence="3 4" key="1">
    <citation type="submission" date="2022-09" db="EMBL/GenBank/DDBJ databases">
        <authorList>
            <person name="Kop L."/>
        </authorList>
    </citation>
    <scope>NUCLEOTIDE SEQUENCE [LARGE SCALE GENOMIC DNA]</scope>
    <source>
        <strain evidence="3 4">347</strain>
    </source>
</reference>
<dbReference type="InterPro" id="IPR023799">
    <property type="entry name" value="RbfA_dom_sf"/>
</dbReference>
<evidence type="ECO:0000313" key="4">
    <source>
        <dbReference type="Proteomes" id="UP001157733"/>
    </source>
</evidence>
<evidence type="ECO:0000313" key="3">
    <source>
        <dbReference type="EMBL" id="CAI2717921.1"/>
    </source>
</evidence>
<dbReference type="SUPFAM" id="SSF89919">
    <property type="entry name" value="Ribosome-binding factor A, RbfA"/>
    <property type="match status" value="1"/>
</dbReference>
<dbReference type="InterPro" id="IPR020053">
    <property type="entry name" value="Ribosome-bd_factorA_CS"/>
</dbReference>
<dbReference type="InterPro" id="IPR000238">
    <property type="entry name" value="RbfA"/>
</dbReference>
<dbReference type="EMBL" id="OX336137">
    <property type="protein sequence ID" value="CAI2717921.1"/>
    <property type="molecule type" value="Genomic_DNA"/>
</dbReference>
<comment type="subunit">
    <text evidence="2">Monomer. Binds 30S ribosomal subunits, but not 50S ribosomal subunits or 70S ribosomes.</text>
</comment>
<dbReference type="HAMAP" id="MF_00003">
    <property type="entry name" value="RbfA"/>
    <property type="match status" value="1"/>
</dbReference>
<evidence type="ECO:0000256" key="1">
    <source>
        <dbReference type="ARBA" id="ARBA00022517"/>
    </source>
</evidence>
<dbReference type="NCBIfam" id="TIGR00082">
    <property type="entry name" value="rbfA"/>
    <property type="match status" value="1"/>
</dbReference>
<name>A0ABM9HCL3_9BACT</name>
<keyword evidence="1 2" id="KW-0690">Ribosome biogenesis</keyword>
<dbReference type="PANTHER" id="PTHR33515">
    <property type="entry name" value="RIBOSOME-BINDING FACTOR A, CHLOROPLASTIC-RELATED"/>
    <property type="match status" value="1"/>
</dbReference>
<accession>A0ABM9HCL3</accession>
<dbReference type="InterPro" id="IPR015946">
    <property type="entry name" value="KH_dom-like_a/b"/>
</dbReference>
<comment type="subcellular location">
    <subcellularLocation>
        <location evidence="2">Cytoplasm</location>
    </subcellularLocation>
</comment>
<evidence type="ECO:0000256" key="2">
    <source>
        <dbReference type="HAMAP-Rule" id="MF_00003"/>
    </source>
</evidence>
<dbReference type="PROSITE" id="PS01319">
    <property type="entry name" value="RBFA"/>
    <property type="match status" value="1"/>
</dbReference>
<dbReference type="Gene3D" id="3.30.300.20">
    <property type="match status" value="1"/>
</dbReference>
<gene>
    <name evidence="2 3" type="primary">rbfA</name>
    <name evidence="3" type="ORF">NSPWAT_1062</name>
</gene>
<comment type="similarity">
    <text evidence="2">Belongs to the RbfA family.</text>
</comment>
<proteinExistence type="inferred from homology"/>
<dbReference type="RefSeq" id="WP_282010836.1">
    <property type="nucleotide sequence ID" value="NZ_OX336137.1"/>
</dbReference>
<organism evidence="3 4">
    <name type="scientific">Nitrospina watsonii</name>
    <dbReference type="NCBI Taxonomy" id="1323948"/>
    <lineage>
        <taxon>Bacteria</taxon>
        <taxon>Pseudomonadati</taxon>
        <taxon>Nitrospinota/Tectimicrobiota group</taxon>
        <taxon>Nitrospinota</taxon>
        <taxon>Nitrospinia</taxon>
        <taxon>Nitrospinales</taxon>
        <taxon>Nitrospinaceae</taxon>
        <taxon>Nitrospina</taxon>
    </lineage>
</organism>
<dbReference type="Proteomes" id="UP001157733">
    <property type="component" value="Chromosome"/>
</dbReference>
<keyword evidence="2" id="KW-0963">Cytoplasm</keyword>
<dbReference type="PANTHER" id="PTHR33515:SF1">
    <property type="entry name" value="RIBOSOME-BINDING FACTOR A, CHLOROPLASTIC-RELATED"/>
    <property type="match status" value="1"/>
</dbReference>
<sequence length="118" mass="13779">MFRYKRSERVQEVILEEMSKMIQHELKDPRIGFVTLTRIQLSDNLKHAKVFVSILGDDTARQDSLEGLNSAKGFIRSQLGKRLYLKAIPEFDFKLDTSGDQVEKITRIIREIHENDDE</sequence>
<comment type="function">
    <text evidence="2">One of several proteins that assist in the late maturation steps of the functional core of the 30S ribosomal subunit. Associates with free 30S ribosomal subunits (but not with 30S subunits that are part of 70S ribosomes or polysomes). Required for efficient processing of 16S rRNA. May interact with the 5'-terminal helix region of 16S rRNA.</text>
</comment>
<protein>
    <recommendedName>
        <fullName evidence="2">Ribosome-binding factor A</fullName>
    </recommendedName>
</protein>